<proteinExistence type="predicted"/>
<evidence type="ECO:0000313" key="2">
    <source>
        <dbReference type="EMBL" id="CRK97040.1"/>
    </source>
</evidence>
<feature type="chain" id="PRO_5012475698" evidence="1">
    <location>
        <begin position="18"/>
        <end position="134"/>
    </location>
</feature>
<name>A0A1J1I9W2_9DIPT</name>
<keyword evidence="1" id="KW-0732">Signal</keyword>
<evidence type="ECO:0000313" key="3">
    <source>
        <dbReference type="Proteomes" id="UP000183832"/>
    </source>
</evidence>
<dbReference type="Proteomes" id="UP000183832">
    <property type="component" value="Unassembled WGS sequence"/>
</dbReference>
<protein>
    <submittedName>
        <fullName evidence="2">CLUMA_CG010465, isoform A</fullName>
    </submittedName>
</protein>
<feature type="signal peptide" evidence="1">
    <location>
        <begin position="1"/>
        <end position="17"/>
    </location>
</feature>
<organism evidence="2 3">
    <name type="scientific">Clunio marinus</name>
    <dbReference type="NCBI Taxonomy" id="568069"/>
    <lineage>
        <taxon>Eukaryota</taxon>
        <taxon>Metazoa</taxon>
        <taxon>Ecdysozoa</taxon>
        <taxon>Arthropoda</taxon>
        <taxon>Hexapoda</taxon>
        <taxon>Insecta</taxon>
        <taxon>Pterygota</taxon>
        <taxon>Neoptera</taxon>
        <taxon>Endopterygota</taxon>
        <taxon>Diptera</taxon>
        <taxon>Nematocera</taxon>
        <taxon>Chironomoidea</taxon>
        <taxon>Chironomidae</taxon>
        <taxon>Clunio</taxon>
    </lineage>
</organism>
<keyword evidence="3" id="KW-1185">Reference proteome</keyword>
<accession>A0A1J1I9W2</accession>
<reference evidence="2 3" key="1">
    <citation type="submission" date="2015-04" db="EMBL/GenBank/DDBJ databases">
        <authorList>
            <person name="Syromyatnikov M.Y."/>
            <person name="Popov V.N."/>
        </authorList>
    </citation>
    <scope>NUCLEOTIDE SEQUENCE [LARGE SCALE GENOMIC DNA]</scope>
</reference>
<dbReference type="AlphaFoldDB" id="A0A1J1I9W2"/>
<gene>
    <name evidence="2" type="ORF">CLUMA_CG010465</name>
</gene>
<dbReference type="EMBL" id="CVRI01000046">
    <property type="protein sequence ID" value="CRK97040.1"/>
    <property type="molecule type" value="Genomic_DNA"/>
</dbReference>
<evidence type="ECO:0000256" key="1">
    <source>
        <dbReference type="SAM" id="SignalP"/>
    </source>
</evidence>
<sequence>MTIWNFSILTILKLITQMNHEIDLTVCNYGKRLLNLIKKKKSQPLPFTKKTASGHKRSRSHSICIVSIDEGNVQHRSKQHQACLTIYRWCTISKFDAEKKGLSWSFTTLTLSSVLMFLTLCNFTESLHDNSPKL</sequence>